<keyword evidence="2" id="KW-1185">Reference proteome</keyword>
<feature type="non-terminal residue" evidence="1">
    <location>
        <position position="1"/>
    </location>
</feature>
<comment type="caution">
    <text evidence="1">The sequence shown here is derived from an EMBL/GenBank/DDBJ whole genome shotgun (WGS) entry which is preliminary data.</text>
</comment>
<name>A0ACA9QVP6_9GLOM</name>
<evidence type="ECO:0000313" key="1">
    <source>
        <dbReference type="EMBL" id="CAG8766288.1"/>
    </source>
</evidence>
<feature type="non-terminal residue" evidence="1">
    <location>
        <position position="166"/>
    </location>
</feature>
<accession>A0ACA9QVP6</accession>
<gene>
    <name evidence="1" type="ORF">RPERSI_LOCUS15832</name>
</gene>
<protein>
    <submittedName>
        <fullName evidence="1">20178_t:CDS:1</fullName>
    </submittedName>
</protein>
<reference evidence="1" key="1">
    <citation type="submission" date="2021-06" db="EMBL/GenBank/DDBJ databases">
        <authorList>
            <person name="Kallberg Y."/>
            <person name="Tangrot J."/>
            <person name="Rosling A."/>
        </authorList>
    </citation>
    <scope>NUCLEOTIDE SEQUENCE</scope>
    <source>
        <strain evidence="1">MA461A</strain>
    </source>
</reference>
<dbReference type="Proteomes" id="UP000789920">
    <property type="component" value="Unassembled WGS sequence"/>
</dbReference>
<evidence type="ECO:0000313" key="2">
    <source>
        <dbReference type="Proteomes" id="UP000789920"/>
    </source>
</evidence>
<sequence length="166" mass="18905">RNCSDSPNNCNNPPVNNQPPVTNNNQGVNNNNSTINRNNPQETLQALLVLMNNNPGLFNNMENQTNSPKAYSEYTDSRKKPTELKMTNLIDFEEAKGNKDPDIEMEEVHKDQENLESHDPVVQNQEKNESAKPLEASKIELPKVNKKKEDVKVLLDKERVVKIRDL</sequence>
<proteinExistence type="predicted"/>
<dbReference type="EMBL" id="CAJVQC010038482">
    <property type="protein sequence ID" value="CAG8766288.1"/>
    <property type="molecule type" value="Genomic_DNA"/>
</dbReference>
<organism evidence="1 2">
    <name type="scientific">Racocetra persica</name>
    <dbReference type="NCBI Taxonomy" id="160502"/>
    <lineage>
        <taxon>Eukaryota</taxon>
        <taxon>Fungi</taxon>
        <taxon>Fungi incertae sedis</taxon>
        <taxon>Mucoromycota</taxon>
        <taxon>Glomeromycotina</taxon>
        <taxon>Glomeromycetes</taxon>
        <taxon>Diversisporales</taxon>
        <taxon>Gigasporaceae</taxon>
        <taxon>Racocetra</taxon>
    </lineage>
</organism>